<reference evidence="3 4" key="1">
    <citation type="submission" date="2015-01" db="EMBL/GenBank/DDBJ databases">
        <title>Genome sequence of Mycobacterium llatzerense and Mycobacterium immunogenum recovered from brain abscess.</title>
        <authorList>
            <person name="Greninger A.L."/>
            <person name="Langelier C."/>
            <person name="Cunningham G."/>
            <person name="Chiu C.Y."/>
            <person name="Miller S."/>
        </authorList>
    </citation>
    <scope>NUCLEOTIDE SEQUENCE [LARGE SCALE GENOMIC DNA]</scope>
    <source>
        <strain evidence="3 4">CLUC14</strain>
    </source>
</reference>
<feature type="region of interest" description="Disordered" evidence="1">
    <location>
        <begin position="21"/>
        <end position="60"/>
    </location>
</feature>
<keyword evidence="4" id="KW-1185">Reference proteome</keyword>
<dbReference type="EMBL" id="JXST01000029">
    <property type="protein sequence ID" value="KIU15311.1"/>
    <property type="molecule type" value="Genomic_DNA"/>
</dbReference>
<evidence type="ECO:0000313" key="4">
    <source>
        <dbReference type="Proteomes" id="UP000032221"/>
    </source>
</evidence>
<keyword evidence="2" id="KW-0732">Signal</keyword>
<dbReference type="Proteomes" id="UP000032221">
    <property type="component" value="Unassembled WGS sequence"/>
</dbReference>
<evidence type="ECO:0000256" key="1">
    <source>
        <dbReference type="SAM" id="MobiDB-lite"/>
    </source>
</evidence>
<protein>
    <recommendedName>
        <fullName evidence="5">LppI</fullName>
    </recommendedName>
</protein>
<evidence type="ECO:0000313" key="3">
    <source>
        <dbReference type="EMBL" id="KIU15311.1"/>
    </source>
</evidence>
<sequence length="232" mass="23361">MRLPVALAACALVAGCSAGSDQHGQPGVAISEPSLSAAAPSSRAAAPTPKAAPTTPPPAGAPVADVIAWVEAGTPTDPAGFHTATREGTPTNLGTDIAFTTASGANCMTDKDFNGTLACLTHLTSPPPQPADTYGHWVGGWVDFEGPTAEVGSVHGDPGRFSAGTGAKLKDGQSLRFGEYLCRADATGPVCVNYARRTAIRFSNAGIQTFGCLTPVLPAPEGVGLKFACTTA</sequence>
<name>A0A0D1LGZ5_9MYCO</name>
<comment type="caution">
    <text evidence="3">The sequence shown here is derived from an EMBL/GenBank/DDBJ whole genome shotgun (WGS) entry which is preliminary data.</text>
</comment>
<dbReference type="OrthoDB" id="4539803at2"/>
<feature type="signal peptide" evidence="2">
    <location>
        <begin position="1"/>
        <end position="18"/>
    </location>
</feature>
<accession>A0A0D1LGZ5</accession>
<feature type="chain" id="PRO_5038333031" description="LppI" evidence="2">
    <location>
        <begin position="19"/>
        <end position="232"/>
    </location>
</feature>
<gene>
    <name evidence="3" type="ORF">TL10_19650</name>
</gene>
<dbReference type="RefSeq" id="WP_043986948.1">
    <property type="nucleotide sequence ID" value="NZ_JXST01000029.1"/>
</dbReference>
<feature type="compositionally biased region" description="Low complexity" evidence="1">
    <location>
        <begin position="29"/>
        <end position="53"/>
    </location>
</feature>
<evidence type="ECO:0008006" key="5">
    <source>
        <dbReference type="Google" id="ProtNLM"/>
    </source>
</evidence>
<dbReference type="PATRIC" id="fig|280871.6.peg.4066"/>
<organism evidence="3 4">
    <name type="scientific">Mycolicibacterium llatzerense</name>
    <dbReference type="NCBI Taxonomy" id="280871"/>
    <lineage>
        <taxon>Bacteria</taxon>
        <taxon>Bacillati</taxon>
        <taxon>Actinomycetota</taxon>
        <taxon>Actinomycetes</taxon>
        <taxon>Mycobacteriales</taxon>
        <taxon>Mycobacteriaceae</taxon>
        <taxon>Mycolicibacterium</taxon>
    </lineage>
</organism>
<proteinExistence type="predicted"/>
<dbReference type="AlphaFoldDB" id="A0A0D1LGZ5"/>
<dbReference type="PROSITE" id="PS51257">
    <property type="entry name" value="PROKAR_LIPOPROTEIN"/>
    <property type="match status" value="1"/>
</dbReference>
<evidence type="ECO:0000256" key="2">
    <source>
        <dbReference type="SAM" id="SignalP"/>
    </source>
</evidence>
<dbReference type="STRING" id="280871.TL10_19650"/>